<evidence type="ECO:0000256" key="3">
    <source>
        <dbReference type="ARBA" id="ARBA00022692"/>
    </source>
</evidence>
<feature type="transmembrane region" description="Helical" evidence="8">
    <location>
        <begin position="413"/>
        <end position="434"/>
    </location>
</feature>
<evidence type="ECO:0000256" key="5">
    <source>
        <dbReference type="ARBA" id="ARBA00023065"/>
    </source>
</evidence>
<evidence type="ECO:0000259" key="9">
    <source>
        <dbReference type="Pfam" id="PF00999"/>
    </source>
</evidence>
<dbReference type="PANTHER" id="PTHR32468">
    <property type="entry name" value="CATION/H + ANTIPORTER"/>
    <property type="match status" value="1"/>
</dbReference>
<protein>
    <recommendedName>
        <fullName evidence="9">Cation/H+ exchanger transmembrane domain-containing protein</fullName>
    </recommendedName>
</protein>
<keyword evidence="4 8" id="KW-1133">Transmembrane helix</keyword>
<dbReference type="InterPro" id="IPR006153">
    <property type="entry name" value="Cation/H_exchanger_TM"/>
</dbReference>
<feature type="transmembrane region" description="Helical" evidence="8">
    <location>
        <begin position="161"/>
        <end position="181"/>
    </location>
</feature>
<feature type="transmembrane region" description="Helical" evidence="8">
    <location>
        <begin position="21"/>
        <end position="41"/>
    </location>
</feature>
<evidence type="ECO:0000313" key="10">
    <source>
        <dbReference type="EMBL" id="GAA0339983.1"/>
    </source>
</evidence>
<dbReference type="EMBL" id="BAAABW010000008">
    <property type="protein sequence ID" value="GAA0339983.1"/>
    <property type="molecule type" value="Genomic_DNA"/>
</dbReference>
<reference evidence="11" key="1">
    <citation type="journal article" date="2019" name="Int. J. Syst. Evol. Microbiol.">
        <title>The Global Catalogue of Microorganisms (GCM) 10K type strain sequencing project: providing services to taxonomists for standard genome sequencing and annotation.</title>
        <authorList>
            <consortium name="The Broad Institute Genomics Platform"/>
            <consortium name="The Broad Institute Genome Sequencing Center for Infectious Disease"/>
            <person name="Wu L."/>
            <person name="Ma J."/>
        </authorList>
    </citation>
    <scope>NUCLEOTIDE SEQUENCE [LARGE SCALE GENOMIC DNA]</scope>
    <source>
        <strain evidence="11">JCM 4565</strain>
    </source>
</reference>
<evidence type="ECO:0000256" key="2">
    <source>
        <dbReference type="ARBA" id="ARBA00022448"/>
    </source>
</evidence>
<evidence type="ECO:0000256" key="6">
    <source>
        <dbReference type="ARBA" id="ARBA00023136"/>
    </source>
</evidence>
<feature type="transmembrane region" description="Helical" evidence="8">
    <location>
        <begin position="351"/>
        <end position="373"/>
    </location>
</feature>
<evidence type="ECO:0000256" key="1">
    <source>
        <dbReference type="ARBA" id="ARBA00004141"/>
    </source>
</evidence>
<feature type="transmembrane region" description="Helical" evidence="8">
    <location>
        <begin position="295"/>
        <end position="315"/>
    </location>
</feature>
<evidence type="ECO:0000256" key="4">
    <source>
        <dbReference type="ARBA" id="ARBA00022989"/>
    </source>
</evidence>
<feature type="transmembrane region" description="Helical" evidence="8">
    <location>
        <begin position="69"/>
        <end position="87"/>
    </location>
</feature>
<keyword evidence="2" id="KW-0813">Transport</keyword>
<keyword evidence="6 8" id="KW-0472">Membrane</keyword>
<feature type="transmembrane region" description="Helical" evidence="8">
    <location>
        <begin position="230"/>
        <end position="250"/>
    </location>
</feature>
<keyword evidence="3 8" id="KW-0812">Transmembrane</keyword>
<name>A0ABP3GAF9_9ACTN</name>
<proteinExistence type="predicted"/>
<dbReference type="Gene3D" id="1.20.1530.20">
    <property type="match status" value="1"/>
</dbReference>
<feature type="transmembrane region" description="Helical" evidence="8">
    <location>
        <begin position="193"/>
        <end position="218"/>
    </location>
</feature>
<organism evidence="10 11">
    <name type="scientific">Streptomyces blastmyceticus</name>
    <dbReference type="NCBI Taxonomy" id="68180"/>
    <lineage>
        <taxon>Bacteria</taxon>
        <taxon>Bacillati</taxon>
        <taxon>Actinomycetota</taxon>
        <taxon>Actinomycetes</taxon>
        <taxon>Kitasatosporales</taxon>
        <taxon>Streptomycetaceae</taxon>
        <taxon>Streptomyces</taxon>
    </lineage>
</organism>
<feature type="transmembrane region" description="Helical" evidence="8">
    <location>
        <begin position="379"/>
        <end position="401"/>
    </location>
</feature>
<gene>
    <name evidence="10" type="ORF">GCM10010319_15040</name>
</gene>
<feature type="transmembrane region" description="Helical" evidence="8">
    <location>
        <begin position="262"/>
        <end position="283"/>
    </location>
</feature>
<dbReference type="InterPro" id="IPR038770">
    <property type="entry name" value="Na+/solute_symporter_sf"/>
</dbReference>
<keyword evidence="5" id="KW-0406">Ion transport</keyword>
<feature type="transmembrane region" description="Helical" evidence="8">
    <location>
        <begin position="321"/>
        <end position="339"/>
    </location>
</feature>
<comment type="subcellular location">
    <subcellularLocation>
        <location evidence="1">Membrane</location>
        <topology evidence="1">Multi-pass membrane protein</topology>
    </subcellularLocation>
</comment>
<evidence type="ECO:0000256" key="7">
    <source>
        <dbReference type="SAM" id="MobiDB-lite"/>
    </source>
</evidence>
<sequence length="493" mass="50210">MGTADRPTPPPAATPRPRPRLATPITVALVLLPLALLLGVLRLGSALYEAPAAAVSAAAGHTGGALPRLLLALPVVLLACRAGAALCRRIGQPPVVGEIAVGVLLGPTLLGAVCPQAQSWLFPAQLAPCTDILGQLGLLSFMFLVGLELDLKALRGSGRTAVAVSQAGMVVPLLCGALLALGMYPSLAPDGVAYLPFALFLAVSMSITAFPVLARILADKGLTGTRLGTLALACAAVDDVTAWCLLALVVAVGQSGSPLDALWTALLTVGFAALMLTVVRPLLARLAARAARRGAPRGPGVLIALFAGLCLAALVTDRIGVHAVFGAFLFGVVTPRGSIEVERAAERLHSVAVPLLLPLFFVHTGLRADFGVLGADASAWLWCGAVLAAAVLGKWGGSTAAARLSGQGPRDALSLGALMNCRGVTELVVINIGLDLGLIGPELFTMLVLMALATTAMTAPAVSALLRRRGGDGHDGHGAERLPDPELRTPVGV</sequence>
<feature type="domain" description="Cation/H+ exchanger transmembrane" evidence="9">
    <location>
        <begin position="79"/>
        <end position="466"/>
    </location>
</feature>
<evidence type="ECO:0000256" key="8">
    <source>
        <dbReference type="SAM" id="Phobius"/>
    </source>
</evidence>
<comment type="caution">
    <text evidence="10">The sequence shown here is derived from an EMBL/GenBank/DDBJ whole genome shotgun (WGS) entry which is preliminary data.</text>
</comment>
<keyword evidence="11" id="KW-1185">Reference proteome</keyword>
<feature type="transmembrane region" description="Helical" evidence="8">
    <location>
        <begin position="132"/>
        <end position="149"/>
    </location>
</feature>
<feature type="transmembrane region" description="Helical" evidence="8">
    <location>
        <begin position="446"/>
        <end position="466"/>
    </location>
</feature>
<dbReference type="InterPro" id="IPR050794">
    <property type="entry name" value="CPA2_transporter"/>
</dbReference>
<dbReference type="Pfam" id="PF00999">
    <property type="entry name" value="Na_H_Exchanger"/>
    <property type="match status" value="1"/>
</dbReference>
<feature type="compositionally biased region" description="Basic and acidic residues" evidence="7">
    <location>
        <begin position="470"/>
        <end position="487"/>
    </location>
</feature>
<dbReference type="Proteomes" id="UP001500063">
    <property type="component" value="Unassembled WGS sequence"/>
</dbReference>
<feature type="region of interest" description="Disordered" evidence="7">
    <location>
        <begin position="470"/>
        <end position="493"/>
    </location>
</feature>
<evidence type="ECO:0000313" key="11">
    <source>
        <dbReference type="Proteomes" id="UP001500063"/>
    </source>
</evidence>
<feature type="transmembrane region" description="Helical" evidence="8">
    <location>
        <begin position="99"/>
        <end position="120"/>
    </location>
</feature>
<accession>A0ABP3GAF9</accession>
<dbReference type="PANTHER" id="PTHR32468:SF0">
    <property type="entry name" value="K(+)_H(+) ANTIPORTER 1"/>
    <property type="match status" value="1"/>
</dbReference>